<protein>
    <submittedName>
        <fullName evidence="3">Uncharacterized protein</fullName>
    </submittedName>
</protein>
<feature type="domain" description="Paraneoplastic antigen Ma-like C-terminal" evidence="1">
    <location>
        <begin position="176"/>
        <end position="335"/>
    </location>
</feature>
<reference evidence="3" key="2">
    <citation type="submission" date="2025-09" db="UniProtKB">
        <authorList>
            <consortium name="Ensembl"/>
        </authorList>
    </citation>
    <scope>IDENTIFICATION</scope>
</reference>
<keyword evidence="4" id="KW-1185">Reference proteome</keyword>
<dbReference type="InterPro" id="IPR048271">
    <property type="entry name" value="PNMA_N"/>
</dbReference>
<dbReference type="Proteomes" id="UP000261540">
    <property type="component" value="Unplaced"/>
</dbReference>
<accession>A0A3B3Q7L9</accession>
<evidence type="ECO:0000313" key="3">
    <source>
        <dbReference type="Ensembl" id="ENSPKIP00000001819.1"/>
    </source>
</evidence>
<dbReference type="AlphaFoldDB" id="A0A3B3Q7L9"/>
<organism evidence="3 4">
    <name type="scientific">Paramormyrops kingsleyae</name>
    <dbReference type="NCBI Taxonomy" id="1676925"/>
    <lineage>
        <taxon>Eukaryota</taxon>
        <taxon>Metazoa</taxon>
        <taxon>Chordata</taxon>
        <taxon>Craniata</taxon>
        <taxon>Vertebrata</taxon>
        <taxon>Euteleostomi</taxon>
        <taxon>Actinopterygii</taxon>
        <taxon>Neopterygii</taxon>
        <taxon>Teleostei</taxon>
        <taxon>Osteoglossocephala</taxon>
        <taxon>Osteoglossomorpha</taxon>
        <taxon>Osteoglossiformes</taxon>
        <taxon>Mormyridae</taxon>
        <taxon>Paramormyrops</taxon>
    </lineage>
</organism>
<dbReference type="PANTHER" id="PTHR23095">
    <property type="entry name" value="PARANEOPLASTIC ANTIGEN"/>
    <property type="match status" value="1"/>
</dbReference>
<evidence type="ECO:0000259" key="1">
    <source>
        <dbReference type="Pfam" id="PF14893"/>
    </source>
</evidence>
<proteinExistence type="predicted"/>
<dbReference type="GeneTree" id="ENSGT01030000234522"/>
<dbReference type="PANTHER" id="PTHR23095:SF51">
    <property type="entry name" value="PARANEOPLASTIC ANTIGEN MA1 HOMOLOG-RELATED"/>
    <property type="match status" value="1"/>
</dbReference>
<dbReference type="InterPro" id="IPR026523">
    <property type="entry name" value="PNMA"/>
</dbReference>
<name>A0A3B3Q7L9_9TELE</name>
<evidence type="ECO:0000259" key="2">
    <source>
        <dbReference type="Pfam" id="PF20846"/>
    </source>
</evidence>
<dbReference type="InterPro" id="IPR048270">
    <property type="entry name" value="PNMA_C"/>
</dbReference>
<feature type="domain" description="Paraneoplastic antigen Ma-like N-terminal" evidence="2">
    <location>
        <begin position="11"/>
        <end position="98"/>
    </location>
</feature>
<sequence length="383" mass="43005">MASLVNPHLIAALEAWCHEVNVDPNTAVAVSGVPDDMDITDIETVVEAVKVFGRVRLRARRFFTQINCEVILCECRNAFEPERVPPEIVPPQGGAAWKLMVIKGGPSADAFSAKLLKLLESEGKTADDVQSLLFGARNPQPEDTPASIIRAVGDLLEKTMKPTHENNAFRRLRILSGILPTPAGEETLDNWLEQARLMLDECDCSLKEKRKRIVESLKGPALEVVQAVRCNDPCADPEDYLTALENVFGTSESGDDVYITFRQMHQHSGERLSDFLIRLEKCISRAVQKGGIQQSMRDQARVEQLLRGTTESDIMLLKLRLKERRNSPPTFITLLNEIREEEGQETARQKVKFTSHGPVSRAGGPKHRWDLFPFEHCSYKRII</sequence>
<evidence type="ECO:0000313" key="4">
    <source>
        <dbReference type="Proteomes" id="UP000261540"/>
    </source>
</evidence>
<dbReference type="Pfam" id="PF14893">
    <property type="entry name" value="PNMA"/>
    <property type="match status" value="1"/>
</dbReference>
<dbReference type="STRING" id="1676925.ENSPKIP00000001819"/>
<reference evidence="3" key="1">
    <citation type="submission" date="2025-08" db="UniProtKB">
        <authorList>
            <consortium name="Ensembl"/>
        </authorList>
    </citation>
    <scope>IDENTIFICATION</scope>
</reference>
<dbReference type="Pfam" id="PF20846">
    <property type="entry name" value="PNMA_N"/>
    <property type="match status" value="1"/>
</dbReference>
<dbReference type="Ensembl" id="ENSPKIT00000025748.1">
    <property type="protein sequence ID" value="ENSPKIP00000001819.1"/>
    <property type="gene ID" value="ENSPKIG00000019961.1"/>
</dbReference>